<gene>
    <name evidence="2" type="ORF">QBC38DRAFT_465961</name>
</gene>
<organism evidence="2 3">
    <name type="scientific">Podospora fimiseda</name>
    <dbReference type="NCBI Taxonomy" id="252190"/>
    <lineage>
        <taxon>Eukaryota</taxon>
        <taxon>Fungi</taxon>
        <taxon>Dikarya</taxon>
        <taxon>Ascomycota</taxon>
        <taxon>Pezizomycotina</taxon>
        <taxon>Sordariomycetes</taxon>
        <taxon>Sordariomycetidae</taxon>
        <taxon>Sordariales</taxon>
        <taxon>Podosporaceae</taxon>
        <taxon>Podospora</taxon>
    </lineage>
</organism>
<reference evidence="2" key="1">
    <citation type="journal article" date="2023" name="Mol. Phylogenet. Evol.">
        <title>Genome-scale phylogeny and comparative genomics of the fungal order Sordariales.</title>
        <authorList>
            <person name="Hensen N."/>
            <person name="Bonometti L."/>
            <person name="Westerberg I."/>
            <person name="Brannstrom I.O."/>
            <person name="Guillou S."/>
            <person name="Cros-Aarteil S."/>
            <person name="Calhoun S."/>
            <person name="Haridas S."/>
            <person name="Kuo A."/>
            <person name="Mondo S."/>
            <person name="Pangilinan J."/>
            <person name="Riley R."/>
            <person name="LaButti K."/>
            <person name="Andreopoulos B."/>
            <person name="Lipzen A."/>
            <person name="Chen C."/>
            <person name="Yan M."/>
            <person name="Daum C."/>
            <person name="Ng V."/>
            <person name="Clum A."/>
            <person name="Steindorff A."/>
            <person name="Ohm R.A."/>
            <person name="Martin F."/>
            <person name="Silar P."/>
            <person name="Natvig D.O."/>
            <person name="Lalanne C."/>
            <person name="Gautier V."/>
            <person name="Ament-Velasquez S.L."/>
            <person name="Kruys A."/>
            <person name="Hutchinson M.I."/>
            <person name="Powell A.J."/>
            <person name="Barry K."/>
            <person name="Miller A.N."/>
            <person name="Grigoriev I.V."/>
            <person name="Debuchy R."/>
            <person name="Gladieux P."/>
            <person name="Hiltunen Thoren M."/>
            <person name="Johannesson H."/>
        </authorList>
    </citation>
    <scope>NUCLEOTIDE SEQUENCE</scope>
    <source>
        <strain evidence="2">CBS 990.96</strain>
    </source>
</reference>
<feature type="region of interest" description="Disordered" evidence="1">
    <location>
        <begin position="48"/>
        <end position="76"/>
    </location>
</feature>
<dbReference type="EMBL" id="MU865292">
    <property type="protein sequence ID" value="KAK4231522.1"/>
    <property type="molecule type" value="Genomic_DNA"/>
</dbReference>
<dbReference type="Proteomes" id="UP001301958">
    <property type="component" value="Unassembled WGS sequence"/>
</dbReference>
<evidence type="ECO:0000313" key="3">
    <source>
        <dbReference type="Proteomes" id="UP001301958"/>
    </source>
</evidence>
<accession>A0AAN7BXY2</accession>
<protein>
    <submittedName>
        <fullName evidence="2">Uncharacterized protein</fullName>
    </submittedName>
</protein>
<evidence type="ECO:0000313" key="2">
    <source>
        <dbReference type="EMBL" id="KAK4231522.1"/>
    </source>
</evidence>
<reference evidence="2" key="2">
    <citation type="submission" date="2023-05" db="EMBL/GenBank/DDBJ databases">
        <authorList>
            <consortium name="Lawrence Berkeley National Laboratory"/>
            <person name="Steindorff A."/>
            <person name="Hensen N."/>
            <person name="Bonometti L."/>
            <person name="Westerberg I."/>
            <person name="Brannstrom I.O."/>
            <person name="Guillou S."/>
            <person name="Cros-Aarteil S."/>
            <person name="Calhoun S."/>
            <person name="Haridas S."/>
            <person name="Kuo A."/>
            <person name="Mondo S."/>
            <person name="Pangilinan J."/>
            <person name="Riley R."/>
            <person name="Labutti K."/>
            <person name="Andreopoulos B."/>
            <person name="Lipzen A."/>
            <person name="Chen C."/>
            <person name="Yanf M."/>
            <person name="Daum C."/>
            <person name="Ng V."/>
            <person name="Clum A."/>
            <person name="Ohm R."/>
            <person name="Martin F."/>
            <person name="Silar P."/>
            <person name="Natvig D."/>
            <person name="Lalanne C."/>
            <person name="Gautier V."/>
            <person name="Ament-Velasquez S.L."/>
            <person name="Kruys A."/>
            <person name="Hutchinson M.I."/>
            <person name="Powell A.J."/>
            <person name="Barry K."/>
            <person name="Miller A.N."/>
            <person name="Grigoriev I.V."/>
            <person name="Debuchy R."/>
            <person name="Gladieux P."/>
            <person name="Thoren M.H."/>
            <person name="Johannesson H."/>
        </authorList>
    </citation>
    <scope>NUCLEOTIDE SEQUENCE</scope>
    <source>
        <strain evidence="2">CBS 990.96</strain>
    </source>
</reference>
<dbReference type="AlphaFoldDB" id="A0AAN7BXY2"/>
<comment type="caution">
    <text evidence="2">The sequence shown here is derived from an EMBL/GenBank/DDBJ whole genome shotgun (WGS) entry which is preliminary data.</text>
</comment>
<keyword evidence="3" id="KW-1185">Reference proteome</keyword>
<name>A0AAN7BXY2_9PEZI</name>
<feature type="compositionally biased region" description="Low complexity" evidence="1">
    <location>
        <begin position="50"/>
        <end position="66"/>
    </location>
</feature>
<sequence>MCFGSTCPICSLKTWRGCGSHVPSVLSSTPKTEWCTCIPRFTASNGQEYPPQAGTGTAAPAPAVQAEVKDDKKDEL</sequence>
<dbReference type="PANTHER" id="PTHR34724">
    <property type="entry name" value="OS12G0596101 PROTEIN"/>
    <property type="match status" value="1"/>
</dbReference>
<evidence type="ECO:0000256" key="1">
    <source>
        <dbReference type="SAM" id="MobiDB-lite"/>
    </source>
</evidence>
<dbReference type="PANTHER" id="PTHR34724:SF2">
    <property type="entry name" value="OS12G0596101 PROTEIN"/>
    <property type="match status" value="1"/>
</dbReference>
<proteinExistence type="predicted"/>
<feature type="compositionally biased region" description="Basic and acidic residues" evidence="1">
    <location>
        <begin position="67"/>
        <end position="76"/>
    </location>
</feature>